<sequence length="593" mass="67117">MEGGMDIQEYFDLKMFEENLMLGLKEGGVGSQAMSLVNEALRLTHLSAFIRNEVAAEELQKMEHPLNILRISLRLATDNGLREFEVGSWPLLRLGLVKLGLLYVTRFGLCKPAYSECGMFFVWGTLFDVSELMPDDLLKRCGTRWYELLLTKLQRLSKLETLASKPQSMAEECEGLYLTRNNAVGQSTKKKRIRRLHKLCQDMFSGGDELKDRIGSMHPEELHFRINHIGPKVDSEGLLDAVTVERRVKPVNPYSSNAKVLMESVAMNHKECRRLAKEVVLLGFQGPIEEAGRMLQIEDKVFSVDELVGKGSFGRVYRATRLGGGTVMLKCQNTSSAMSEFYILTQLKLRHSRTQQLPFPFPEVETLFYTGTSSVLVGRFYHEKTLFDYISTSPILPEATTANITCQLLNAVMFLHRAGILHNDIKSDNILVSSSNPPSIRLIDFGRAVDQHLLPSQADFTPSPQSSRREGVLRGSPHQQDFGLCWRRHEDYFHSASIIYFLLTGSSLIPPDCPPSHHPNLSFFRTKTFPIYTRHPIWDDILNLLINPDQSAMKALAIDTKLSGTTSCPYRAYFDSYIQETLASSVHHLHQIV</sequence>
<evidence type="ECO:0000313" key="2">
    <source>
        <dbReference type="Proteomes" id="UP001165960"/>
    </source>
</evidence>
<dbReference type="EMBL" id="QTSX02004268">
    <property type="protein sequence ID" value="KAJ9067075.1"/>
    <property type="molecule type" value="Genomic_DNA"/>
</dbReference>
<accession>A0ACC2SXE7</accession>
<protein>
    <submittedName>
        <fullName evidence="1">Uncharacterized protein</fullName>
    </submittedName>
</protein>
<reference evidence="1" key="1">
    <citation type="submission" date="2022-04" db="EMBL/GenBank/DDBJ databases">
        <title>Genome of the entomopathogenic fungus Entomophthora muscae.</title>
        <authorList>
            <person name="Elya C."/>
            <person name="Lovett B.R."/>
            <person name="Lee E."/>
            <person name="Macias A.M."/>
            <person name="Hajek A.E."/>
            <person name="De Bivort B.L."/>
            <person name="Kasson M.T."/>
            <person name="De Fine Licht H.H."/>
            <person name="Stajich J.E."/>
        </authorList>
    </citation>
    <scope>NUCLEOTIDE SEQUENCE</scope>
    <source>
        <strain evidence="1">Berkeley</strain>
    </source>
</reference>
<comment type="caution">
    <text evidence="1">The sequence shown here is derived from an EMBL/GenBank/DDBJ whole genome shotgun (WGS) entry which is preliminary data.</text>
</comment>
<evidence type="ECO:0000313" key="1">
    <source>
        <dbReference type="EMBL" id="KAJ9067075.1"/>
    </source>
</evidence>
<keyword evidence="2" id="KW-1185">Reference proteome</keyword>
<proteinExistence type="predicted"/>
<gene>
    <name evidence="1" type="ORF">DSO57_1003383</name>
</gene>
<organism evidence="1 2">
    <name type="scientific">Entomophthora muscae</name>
    <dbReference type="NCBI Taxonomy" id="34485"/>
    <lineage>
        <taxon>Eukaryota</taxon>
        <taxon>Fungi</taxon>
        <taxon>Fungi incertae sedis</taxon>
        <taxon>Zoopagomycota</taxon>
        <taxon>Entomophthoromycotina</taxon>
        <taxon>Entomophthoromycetes</taxon>
        <taxon>Entomophthorales</taxon>
        <taxon>Entomophthoraceae</taxon>
        <taxon>Entomophthora</taxon>
    </lineage>
</organism>
<dbReference type="Proteomes" id="UP001165960">
    <property type="component" value="Unassembled WGS sequence"/>
</dbReference>
<name>A0ACC2SXE7_9FUNG</name>